<name>A0A1B2DSC6_9BACL</name>
<accession>A0A1B2DSC6</accession>
<organism evidence="2">
    <name type="scientific">Paenibacillus sp. BIHB 4019</name>
    <dbReference type="NCBI Taxonomy" id="1870819"/>
    <lineage>
        <taxon>Bacteria</taxon>
        <taxon>Bacillati</taxon>
        <taxon>Bacillota</taxon>
        <taxon>Bacilli</taxon>
        <taxon>Bacillales</taxon>
        <taxon>Paenibacillaceae</taxon>
        <taxon>Paenibacillus</taxon>
    </lineage>
</organism>
<reference evidence="2" key="1">
    <citation type="submission" date="2016-08" db="EMBL/GenBank/DDBJ databases">
        <title>Complete Genome Seqeunce of Paenibacillus sp. BIHB 4019 from tea rhizoplane.</title>
        <authorList>
            <person name="Thakur R."/>
            <person name="Swarnkar M.K."/>
            <person name="Gulati A."/>
        </authorList>
    </citation>
    <scope>NUCLEOTIDE SEQUENCE [LARGE SCALE GENOMIC DNA]</scope>
    <source>
        <strain evidence="2">BIHB4019</strain>
    </source>
</reference>
<dbReference type="PROSITE" id="PS50930">
    <property type="entry name" value="HTH_LYTTR"/>
    <property type="match status" value="1"/>
</dbReference>
<evidence type="ECO:0000313" key="2">
    <source>
        <dbReference type="EMBL" id="ANY70597.1"/>
    </source>
</evidence>
<gene>
    <name evidence="2" type="ORF">BBD42_05920</name>
</gene>
<dbReference type="SUPFAM" id="SSF52540">
    <property type="entry name" value="P-loop containing nucleoside triphosphate hydrolases"/>
    <property type="match status" value="1"/>
</dbReference>
<dbReference type="AlphaFoldDB" id="A0A1B2DSC6"/>
<dbReference type="SMART" id="SM00850">
    <property type="entry name" value="LytTR"/>
    <property type="match status" value="1"/>
</dbReference>
<proteinExistence type="predicted"/>
<dbReference type="Pfam" id="PF04397">
    <property type="entry name" value="LytTR"/>
    <property type="match status" value="1"/>
</dbReference>
<dbReference type="PANTHER" id="PTHR43038:SF3">
    <property type="entry name" value="ABC TRANSPORTER G FAMILY MEMBER 20 ISOFORM X1"/>
    <property type="match status" value="1"/>
</dbReference>
<dbReference type="RefSeq" id="WP_150131517.1">
    <property type="nucleotide sequence ID" value="NZ_CP016808.1"/>
</dbReference>
<feature type="domain" description="HTH LytTR-type" evidence="1">
    <location>
        <begin position="240"/>
        <end position="346"/>
    </location>
</feature>
<dbReference type="GO" id="GO:0003677">
    <property type="term" value="F:DNA binding"/>
    <property type="evidence" value="ECO:0007669"/>
    <property type="project" value="InterPro"/>
</dbReference>
<dbReference type="InterPro" id="IPR027417">
    <property type="entry name" value="P-loop_NTPase"/>
</dbReference>
<protein>
    <recommendedName>
        <fullName evidence="1">HTH LytTR-type domain-containing protein</fullName>
    </recommendedName>
</protein>
<dbReference type="InterPro" id="IPR012046">
    <property type="entry name" value="LytTR_ABC"/>
</dbReference>
<dbReference type="InterPro" id="IPR007492">
    <property type="entry name" value="LytTR_DNA-bd_dom"/>
</dbReference>
<dbReference type="Gene3D" id="3.40.50.300">
    <property type="entry name" value="P-loop containing nucleotide triphosphate hydrolases"/>
    <property type="match status" value="1"/>
</dbReference>
<dbReference type="PIRSF" id="PIRSF036612">
    <property type="entry name" value="ABC_ATP_LytTR"/>
    <property type="match status" value="1"/>
</dbReference>
<evidence type="ECO:0000259" key="1">
    <source>
        <dbReference type="PROSITE" id="PS50930"/>
    </source>
</evidence>
<dbReference type="Gene3D" id="2.40.50.1020">
    <property type="entry name" value="LytTr DNA-binding domain"/>
    <property type="match status" value="1"/>
</dbReference>
<sequence>MDKLAANTALSNGVGSDVIELESGQCVVIQCHHDIGRTFIRSVRGEDVSSGCKISYRGKLLSLGSDEATGQVGFSCLDEGLYERLKVREYLLFWAELHGIRTGIEELLSNIGLAGKASERISKLSYSERRLLGFARSILHDPELLIWEDPEQNLDLESCMIVRRMIAELLRQNKAILVTCSTLEQALSISNRIYGLTGSSLAPITIQEASEFIESEPVPGGDELEAASGEQHHVPRLSKFMVKTEDKYVFLDPGEVHFIESIEGVTHLYTQAGSFACSWTLAELEAKLKAFRFYRCHRSYIVNLDQIAELIVWSRNSYSLVLNDDKKSRIPLSKGKFEELKTIVGL</sequence>
<dbReference type="EMBL" id="CP016808">
    <property type="protein sequence ID" value="ANY70597.1"/>
    <property type="molecule type" value="Genomic_DNA"/>
</dbReference>
<dbReference type="PANTHER" id="PTHR43038">
    <property type="entry name" value="ATP-BINDING CASSETTE, SUB-FAMILY H, MEMBER 1"/>
    <property type="match status" value="1"/>
</dbReference>